<gene>
    <name evidence="1" type="ORF">KSB_58360</name>
</gene>
<dbReference type="InterPro" id="IPR027417">
    <property type="entry name" value="P-loop_NTPase"/>
</dbReference>
<evidence type="ECO:0000313" key="2">
    <source>
        <dbReference type="Proteomes" id="UP000654345"/>
    </source>
</evidence>
<evidence type="ECO:0000313" key="1">
    <source>
        <dbReference type="EMBL" id="GHO57361.1"/>
    </source>
</evidence>
<keyword evidence="2" id="KW-1185">Reference proteome</keyword>
<sequence>MPESYLYILCGFPFAGKSTLARELESWLGIRRVSIDEINNERGIWNDETGMSAEEWDQTYQEAYRRIATHLSQNVDVIDESANFTREQRDRLRYIAERHHAQVRVIFIDIPLSEARRRWQANRQTRIRADVRDEDFAHVVDNFAPPTQDEHVIRYDGSLPLAEWIRHTFPKEKGLES</sequence>
<dbReference type="SUPFAM" id="SSF52540">
    <property type="entry name" value="P-loop containing nucleoside triphosphate hydrolases"/>
    <property type="match status" value="1"/>
</dbReference>
<protein>
    <recommendedName>
        <fullName evidence="3">ATP-binding protein</fullName>
    </recommendedName>
</protein>
<proteinExistence type="predicted"/>
<dbReference type="RefSeq" id="WP_201373772.1">
    <property type="nucleotide sequence ID" value="NZ_BNJG01000002.1"/>
</dbReference>
<dbReference type="Pfam" id="PF13671">
    <property type="entry name" value="AAA_33"/>
    <property type="match status" value="1"/>
</dbReference>
<evidence type="ECO:0008006" key="3">
    <source>
        <dbReference type="Google" id="ProtNLM"/>
    </source>
</evidence>
<dbReference type="EMBL" id="BNJG01000002">
    <property type="protein sequence ID" value="GHO57361.1"/>
    <property type="molecule type" value="Genomic_DNA"/>
</dbReference>
<dbReference type="Proteomes" id="UP000654345">
    <property type="component" value="Unassembled WGS sequence"/>
</dbReference>
<reference evidence="1 2" key="1">
    <citation type="journal article" date="2021" name="Int. J. Syst. Evol. Microbiol.">
        <title>Reticulibacter mediterranei gen. nov., sp. nov., within the new family Reticulibacteraceae fam. nov., and Ktedonospora formicarum gen. nov., sp. nov., Ktedonobacter robiniae sp. nov., Dictyobacter formicarum sp. nov. and Dictyobacter arantiisoli sp. nov., belonging to the class Ktedonobacteria.</title>
        <authorList>
            <person name="Yabe S."/>
            <person name="Zheng Y."/>
            <person name="Wang C.M."/>
            <person name="Sakai Y."/>
            <person name="Abe K."/>
            <person name="Yokota A."/>
            <person name="Donadio S."/>
            <person name="Cavaletti L."/>
            <person name="Monciardini P."/>
        </authorList>
    </citation>
    <scope>NUCLEOTIDE SEQUENCE [LARGE SCALE GENOMIC DNA]</scope>
    <source>
        <strain evidence="1 2">SOSP1-30</strain>
    </source>
</reference>
<organism evidence="1 2">
    <name type="scientific">Ktedonobacter robiniae</name>
    <dbReference type="NCBI Taxonomy" id="2778365"/>
    <lineage>
        <taxon>Bacteria</taxon>
        <taxon>Bacillati</taxon>
        <taxon>Chloroflexota</taxon>
        <taxon>Ktedonobacteria</taxon>
        <taxon>Ktedonobacterales</taxon>
        <taxon>Ktedonobacteraceae</taxon>
        <taxon>Ktedonobacter</taxon>
    </lineage>
</organism>
<dbReference type="Gene3D" id="3.40.50.300">
    <property type="entry name" value="P-loop containing nucleotide triphosphate hydrolases"/>
    <property type="match status" value="1"/>
</dbReference>
<name>A0ABQ3UXE5_9CHLR</name>
<comment type="caution">
    <text evidence="1">The sequence shown here is derived from an EMBL/GenBank/DDBJ whole genome shotgun (WGS) entry which is preliminary data.</text>
</comment>
<accession>A0ABQ3UXE5</accession>